<dbReference type="KEGG" id="pmaw:MACH26_29900"/>
<reference evidence="1" key="1">
    <citation type="submission" date="2023-01" db="EMBL/GenBank/DDBJ databases">
        <title>Complete genome sequence of Planctobacterium marinum strain Dej080120_11.</title>
        <authorList>
            <person name="Ueki S."/>
            <person name="Maruyama F."/>
        </authorList>
    </citation>
    <scope>NUCLEOTIDE SEQUENCE</scope>
    <source>
        <strain evidence="1">Dej080120_11</strain>
    </source>
</reference>
<evidence type="ECO:0008006" key="3">
    <source>
        <dbReference type="Google" id="ProtNLM"/>
    </source>
</evidence>
<dbReference type="RefSeq" id="WP_338293489.1">
    <property type="nucleotide sequence ID" value="NZ_AP027272.1"/>
</dbReference>
<proteinExistence type="predicted"/>
<keyword evidence="2" id="KW-1185">Reference proteome</keyword>
<dbReference type="Proteomes" id="UP001333710">
    <property type="component" value="Chromosome"/>
</dbReference>
<accession>A0AA48HT23</accession>
<sequence>MNQSDFVAVFTQLKQILTPYAASLDCIKDTGDDYYLNSRHIMKNKKALFFAAVNIKKRYVSFHLMPVYVFPELLDTLSPQLKKRMQGKSCFNFTRLEKLHLDELSALTSAGYRKYQDSGYVP</sequence>
<protein>
    <recommendedName>
        <fullName evidence="3">YdhG-like domain-containing protein</fullName>
    </recommendedName>
</protein>
<gene>
    <name evidence="1" type="ORF">MACH26_29900</name>
</gene>
<evidence type="ECO:0000313" key="1">
    <source>
        <dbReference type="EMBL" id="BDX07469.1"/>
    </source>
</evidence>
<dbReference type="AlphaFoldDB" id="A0AA48HT23"/>
<name>A0AA48HT23_9ALTE</name>
<dbReference type="EMBL" id="AP027272">
    <property type="protein sequence ID" value="BDX07469.1"/>
    <property type="molecule type" value="Genomic_DNA"/>
</dbReference>
<organism evidence="1 2">
    <name type="scientific">Planctobacterium marinum</name>
    <dbReference type="NCBI Taxonomy" id="1631968"/>
    <lineage>
        <taxon>Bacteria</taxon>
        <taxon>Pseudomonadati</taxon>
        <taxon>Pseudomonadota</taxon>
        <taxon>Gammaproteobacteria</taxon>
        <taxon>Alteromonadales</taxon>
        <taxon>Alteromonadaceae</taxon>
        <taxon>Planctobacterium</taxon>
    </lineage>
</organism>
<evidence type="ECO:0000313" key="2">
    <source>
        <dbReference type="Proteomes" id="UP001333710"/>
    </source>
</evidence>